<sequence>CPCPIRTCWNSWLRSTCSSLQSLLCLPCCGWRSRLHPSSLCSSTASSVWGLRCCWIRSSESLALTPHHC</sequence>
<accession>A0A813HHL9</accession>
<feature type="non-terminal residue" evidence="2">
    <location>
        <position position="69"/>
    </location>
</feature>
<comment type="caution">
    <text evidence="2">The sequence shown here is derived from an EMBL/GenBank/DDBJ whole genome shotgun (WGS) entry which is preliminary data.</text>
</comment>
<gene>
    <name evidence="2" type="ORF">PGLA1383_LOCUS52578</name>
</gene>
<keyword evidence="1" id="KW-0732">Signal</keyword>
<evidence type="ECO:0000313" key="2">
    <source>
        <dbReference type="EMBL" id="CAE8637189.1"/>
    </source>
</evidence>
<proteinExistence type="predicted"/>
<name>A0A813HHL9_POLGL</name>
<evidence type="ECO:0000313" key="3">
    <source>
        <dbReference type="Proteomes" id="UP000654075"/>
    </source>
</evidence>
<organism evidence="2 3">
    <name type="scientific">Polarella glacialis</name>
    <name type="common">Dinoflagellate</name>
    <dbReference type="NCBI Taxonomy" id="89957"/>
    <lineage>
        <taxon>Eukaryota</taxon>
        <taxon>Sar</taxon>
        <taxon>Alveolata</taxon>
        <taxon>Dinophyceae</taxon>
        <taxon>Suessiales</taxon>
        <taxon>Suessiaceae</taxon>
        <taxon>Polarella</taxon>
    </lineage>
</organism>
<dbReference type="Proteomes" id="UP000654075">
    <property type="component" value="Unassembled WGS sequence"/>
</dbReference>
<dbReference type="EMBL" id="CAJNNV010031638">
    <property type="protein sequence ID" value="CAE8637189.1"/>
    <property type="molecule type" value="Genomic_DNA"/>
</dbReference>
<keyword evidence="3" id="KW-1185">Reference proteome</keyword>
<dbReference type="AlphaFoldDB" id="A0A813HHL9"/>
<feature type="chain" id="PRO_5032858281" evidence="1">
    <location>
        <begin position="20"/>
        <end position="69"/>
    </location>
</feature>
<evidence type="ECO:0000256" key="1">
    <source>
        <dbReference type="SAM" id="SignalP"/>
    </source>
</evidence>
<reference evidence="2" key="1">
    <citation type="submission" date="2021-02" db="EMBL/GenBank/DDBJ databases">
        <authorList>
            <person name="Dougan E. K."/>
            <person name="Rhodes N."/>
            <person name="Thang M."/>
            <person name="Chan C."/>
        </authorList>
    </citation>
    <scope>NUCLEOTIDE SEQUENCE</scope>
</reference>
<protein>
    <submittedName>
        <fullName evidence="2">Uncharacterized protein</fullName>
    </submittedName>
</protein>
<feature type="signal peptide" evidence="1">
    <location>
        <begin position="1"/>
        <end position="19"/>
    </location>
</feature>